<dbReference type="Gene3D" id="1.10.630.10">
    <property type="entry name" value="Cytochrome P450"/>
    <property type="match status" value="1"/>
</dbReference>
<dbReference type="FunFam" id="1.10.630.10:FF:000018">
    <property type="entry name" value="Cytochrome P450 monooxygenase"/>
    <property type="match status" value="1"/>
</dbReference>
<dbReference type="GO" id="GO:0020037">
    <property type="term" value="F:heme binding"/>
    <property type="evidence" value="ECO:0007669"/>
    <property type="project" value="InterPro"/>
</dbReference>
<organism evidence="9 10">
    <name type="scientific">Thalassobaculum fulvum</name>
    <dbReference type="NCBI Taxonomy" id="1633335"/>
    <lineage>
        <taxon>Bacteria</taxon>
        <taxon>Pseudomonadati</taxon>
        <taxon>Pseudomonadota</taxon>
        <taxon>Alphaproteobacteria</taxon>
        <taxon>Rhodospirillales</taxon>
        <taxon>Thalassobaculaceae</taxon>
        <taxon>Thalassobaculum</taxon>
    </lineage>
</organism>
<gene>
    <name evidence="9" type="ORF">GCM10017083_28760</name>
</gene>
<dbReference type="EMBL" id="BMZS01000006">
    <property type="protein sequence ID" value="GHD52849.1"/>
    <property type="molecule type" value="Genomic_DNA"/>
</dbReference>
<dbReference type="Pfam" id="PF00067">
    <property type="entry name" value="p450"/>
    <property type="match status" value="1"/>
</dbReference>
<dbReference type="PROSITE" id="PS00086">
    <property type="entry name" value="CYTOCHROME_P450"/>
    <property type="match status" value="1"/>
</dbReference>
<evidence type="ECO:0000256" key="5">
    <source>
        <dbReference type="ARBA" id="ARBA00023004"/>
    </source>
</evidence>
<comment type="caution">
    <text evidence="9">The sequence shown here is derived from an EMBL/GenBank/DDBJ whole genome shotgun (WGS) entry which is preliminary data.</text>
</comment>
<evidence type="ECO:0000256" key="4">
    <source>
        <dbReference type="ARBA" id="ARBA00023002"/>
    </source>
</evidence>
<evidence type="ECO:0000256" key="7">
    <source>
        <dbReference type="ARBA" id="ARBA00043906"/>
    </source>
</evidence>
<dbReference type="InterPro" id="IPR001128">
    <property type="entry name" value="Cyt_P450"/>
</dbReference>
<evidence type="ECO:0000313" key="10">
    <source>
        <dbReference type="Proteomes" id="UP000630353"/>
    </source>
</evidence>
<dbReference type="RefSeq" id="WP_189990762.1">
    <property type="nucleotide sequence ID" value="NZ_BMZS01000006.1"/>
</dbReference>
<keyword evidence="6 8" id="KW-0503">Monooxygenase</keyword>
<evidence type="ECO:0000256" key="2">
    <source>
        <dbReference type="ARBA" id="ARBA00022617"/>
    </source>
</evidence>
<dbReference type="GO" id="GO:0004497">
    <property type="term" value="F:monooxygenase activity"/>
    <property type="evidence" value="ECO:0007669"/>
    <property type="project" value="UniProtKB-KW"/>
</dbReference>
<accession>A0A918XSP1</accession>
<reference evidence="9" key="1">
    <citation type="journal article" date="2014" name="Int. J. Syst. Evol. Microbiol.">
        <title>Complete genome sequence of Corynebacterium casei LMG S-19264T (=DSM 44701T), isolated from a smear-ripened cheese.</title>
        <authorList>
            <consortium name="US DOE Joint Genome Institute (JGI-PGF)"/>
            <person name="Walter F."/>
            <person name="Albersmeier A."/>
            <person name="Kalinowski J."/>
            <person name="Ruckert C."/>
        </authorList>
    </citation>
    <scope>NUCLEOTIDE SEQUENCE</scope>
    <source>
        <strain evidence="9">KCTC 42651</strain>
    </source>
</reference>
<evidence type="ECO:0000256" key="8">
    <source>
        <dbReference type="RuleBase" id="RU000461"/>
    </source>
</evidence>
<dbReference type="InterPro" id="IPR017972">
    <property type="entry name" value="Cyt_P450_CS"/>
</dbReference>
<comment type="function">
    <text evidence="7">Cytochromes P450 are a group of heme-thiolate monooxygenases. They oxidize a variety of structurally unrelated compounds, including steroids, fatty acids, and xenobiotics.</text>
</comment>
<dbReference type="PANTHER" id="PTHR46696">
    <property type="entry name" value="P450, PUTATIVE (EUROFUNG)-RELATED"/>
    <property type="match status" value="1"/>
</dbReference>
<keyword evidence="10" id="KW-1185">Reference proteome</keyword>
<name>A0A918XSP1_9PROT</name>
<dbReference type="GO" id="GO:0005506">
    <property type="term" value="F:iron ion binding"/>
    <property type="evidence" value="ECO:0007669"/>
    <property type="project" value="InterPro"/>
</dbReference>
<evidence type="ECO:0000256" key="6">
    <source>
        <dbReference type="ARBA" id="ARBA00023033"/>
    </source>
</evidence>
<dbReference type="SUPFAM" id="SSF48264">
    <property type="entry name" value="Cytochrome P450"/>
    <property type="match status" value="1"/>
</dbReference>
<dbReference type="InterPro" id="IPR036396">
    <property type="entry name" value="Cyt_P450_sf"/>
</dbReference>
<keyword evidence="5 8" id="KW-0408">Iron</keyword>
<dbReference type="PRINTS" id="PR00359">
    <property type="entry name" value="BP450"/>
</dbReference>
<evidence type="ECO:0000313" key="9">
    <source>
        <dbReference type="EMBL" id="GHD52849.1"/>
    </source>
</evidence>
<keyword evidence="3 8" id="KW-0479">Metal-binding</keyword>
<proteinExistence type="inferred from homology"/>
<evidence type="ECO:0000256" key="3">
    <source>
        <dbReference type="ARBA" id="ARBA00022723"/>
    </source>
</evidence>
<dbReference type="GO" id="GO:0016705">
    <property type="term" value="F:oxidoreductase activity, acting on paired donors, with incorporation or reduction of molecular oxygen"/>
    <property type="evidence" value="ECO:0007669"/>
    <property type="project" value="InterPro"/>
</dbReference>
<dbReference type="Proteomes" id="UP000630353">
    <property type="component" value="Unassembled WGS sequence"/>
</dbReference>
<dbReference type="CDD" id="cd20625">
    <property type="entry name" value="CYP164-like"/>
    <property type="match status" value="1"/>
</dbReference>
<keyword evidence="4 8" id="KW-0560">Oxidoreductase</keyword>
<evidence type="ECO:0000256" key="1">
    <source>
        <dbReference type="ARBA" id="ARBA00010617"/>
    </source>
</evidence>
<sequence length="408" mass="45310">MNQVGRAAFRPLDPEVREDPYPIYARLRREHPMAWATTPASGYLGFWFVSRYHDVVAGLKDNRFGRELAKVFPPDAFPPIPDEHKPLYGMIANWMLFKDPPDHARLRRIAAPVFTLRTVTAMRPRLEELVAAALARLPASGTVDIVSDFSSPLSIDIVSDLLGVPERDHPLIRGWVREITLALDLVRTPERILAGSARARELIEYFRGLVAAHKRGTGVTLMDLLVQARADGEYLTDDELLASSVFFLFAGHEASSLLIGNGLKALAANPAQYAAFRDGRVPAKALVSELMRYDSPQQIAFRHALEDLEFRGTRIRKGQTIGFGLGAANRDPDVFPDPDRLDLARDDSRHLAFGIGIHTCAGSNLANLEAEIVFSELAKRLPELKVVGHERQESILVRGLTKLFVEVG</sequence>
<keyword evidence="2 8" id="KW-0349">Heme</keyword>
<dbReference type="AlphaFoldDB" id="A0A918XSP1"/>
<dbReference type="InterPro" id="IPR002397">
    <property type="entry name" value="Cyt_P450_B"/>
</dbReference>
<dbReference type="PANTHER" id="PTHR46696:SF1">
    <property type="entry name" value="CYTOCHROME P450 YJIB-RELATED"/>
    <property type="match status" value="1"/>
</dbReference>
<reference evidence="9" key="2">
    <citation type="submission" date="2020-09" db="EMBL/GenBank/DDBJ databases">
        <authorList>
            <person name="Sun Q."/>
            <person name="Kim S."/>
        </authorList>
    </citation>
    <scope>NUCLEOTIDE SEQUENCE</scope>
    <source>
        <strain evidence="9">KCTC 42651</strain>
    </source>
</reference>
<protein>
    <submittedName>
        <fullName evidence="9">Cytochrome P450</fullName>
    </submittedName>
</protein>
<comment type="similarity">
    <text evidence="1 8">Belongs to the cytochrome P450 family.</text>
</comment>